<protein>
    <submittedName>
        <fullName evidence="1">Uncharacterized protein</fullName>
    </submittedName>
</protein>
<gene>
    <name evidence="1" type="ORF">RM844_32740</name>
</gene>
<organism evidence="1 2">
    <name type="scientific">Streptomyces chisholmiae</name>
    <dbReference type="NCBI Taxonomy" id="3075540"/>
    <lineage>
        <taxon>Bacteria</taxon>
        <taxon>Bacillati</taxon>
        <taxon>Actinomycetota</taxon>
        <taxon>Actinomycetes</taxon>
        <taxon>Kitasatosporales</taxon>
        <taxon>Streptomycetaceae</taxon>
        <taxon>Streptomyces</taxon>
    </lineage>
</organism>
<evidence type="ECO:0000313" key="2">
    <source>
        <dbReference type="Proteomes" id="UP001183410"/>
    </source>
</evidence>
<dbReference type="Proteomes" id="UP001183410">
    <property type="component" value="Unassembled WGS sequence"/>
</dbReference>
<sequence>MTRGDKTVTQPTSPGNALLQQQLQLLTDDVFSLSEVMLHDVANPPAASRFYAYSLLGAYE</sequence>
<dbReference type="EMBL" id="JAVREO010000188">
    <property type="protein sequence ID" value="MDT0271047.1"/>
    <property type="molecule type" value="Genomic_DNA"/>
</dbReference>
<evidence type="ECO:0000313" key="1">
    <source>
        <dbReference type="EMBL" id="MDT0271047.1"/>
    </source>
</evidence>
<comment type="caution">
    <text evidence="1">The sequence shown here is derived from an EMBL/GenBank/DDBJ whole genome shotgun (WGS) entry which is preliminary data.</text>
</comment>
<dbReference type="RefSeq" id="WP_311671073.1">
    <property type="nucleotide sequence ID" value="NZ_JAVREO010000188.1"/>
</dbReference>
<accession>A0ABU2K1C1</accession>
<name>A0ABU2K1C1_9ACTN</name>
<keyword evidence="2" id="KW-1185">Reference proteome</keyword>
<proteinExistence type="predicted"/>
<reference evidence="2" key="1">
    <citation type="submission" date="2023-07" db="EMBL/GenBank/DDBJ databases">
        <title>30 novel species of actinomycetes from the DSMZ collection.</title>
        <authorList>
            <person name="Nouioui I."/>
        </authorList>
    </citation>
    <scope>NUCLEOTIDE SEQUENCE [LARGE SCALE GENOMIC DNA]</scope>
    <source>
        <strain evidence="2">DSM 44915</strain>
    </source>
</reference>
<feature type="non-terminal residue" evidence="1">
    <location>
        <position position="60"/>
    </location>
</feature>